<keyword evidence="2" id="KW-0808">Transferase</keyword>
<organism evidence="2 4">
    <name type="scientific">Lactobacillus acetotolerans</name>
    <dbReference type="NCBI Taxonomy" id="1600"/>
    <lineage>
        <taxon>Bacteria</taxon>
        <taxon>Bacillati</taxon>
        <taxon>Bacillota</taxon>
        <taxon>Bacilli</taxon>
        <taxon>Lactobacillales</taxon>
        <taxon>Lactobacillaceae</taxon>
        <taxon>Lactobacillus</taxon>
    </lineage>
</organism>
<evidence type="ECO:0000313" key="2">
    <source>
        <dbReference type="EMBL" id="BAQ56956.1"/>
    </source>
</evidence>
<name>A0A0D6A2J0_9LACO</name>
<feature type="domain" description="ATPase BadF/BadG/BcrA/BcrD type" evidence="1">
    <location>
        <begin position="7"/>
        <end position="277"/>
    </location>
</feature>
<keyword evidence="2" id="KW-0418">Kinase</keyword>
<dbReference type="PANTHER" id="PTHR43190:SF3">
    <property type="entry name" value="N-ACETYL-D-GLUCOSAMINE KINASE"/>
    <property type="match status" value="1"/>
</dbReference>
<evidence type="ECO:0000259" key="1">
    <source>
        <dbReference type="Pfam" id="PF01869"/>
    </source>
</evidence>
<evidence type="ECO:0000313" key="4">
    <source>
        <dbReference type="Proteomes" id="UP000035709"/>
    </source>
</evidence>
<dbReference type="KEGG" id="lae:LBAT_0567"/>
<dbReference type="Gene3D" id="3.30.420.40">
    <property type="match status" value="2"/>
</dbReference>
<accession>A0A0D6A2J0</accession>
<reference evidence="3 5" key="2">
    <citation type="submission" date="2019-09" db="EMBL/GenBank/DDBJ databases">
        <title>Genome sequencing of Lactobacillus acetotolerans.</title>
        <authorList>
            <person name="Kim K."/>
        </authorList>
    </citation>
    <scope>NUCLEOTIDE SEQUENCE [LARGE SCALE GENOMIC DNA]</scope>
    <source>
        <strain evidence="3 5">LA749</strain>
    </source>
</reference>
<dbReference type="PANTHER" id="PTHR43190">
    <property type="entry name" value="N-ACETYL-D-GLUCOSAMINE KINASE"/>
    <property type="match status" value="1"/>
</dbReference>
<dbReference type="Pfam" id="PF01869">
    <property type="entry name" value="BcrAD_BadFG"/>
    <property type="match status" value="1"/>
</dbReference>
<dbReference type="InterPro" id="IPR002731">
    <property type="entry name" value="ATPase_BadF"/>
</dbReference>
<reference evidence="2 4" key="1">
    <citation type="submission" date="2015-03" db="EMBL/GenBank/DDBJ databases">
        <title>Complete genome sequence of Lactobacillus acetotolerans NBRC 13120.</title>
        <authorList>
            <person name="Toh H."/>
            <person name="Morita H."/>
            <person name="Fujita N."/>
        </authorList>
    </citation>
    <scope>NUCLEOTIDE SEQUENCE [LARGE SCALE GENOMIC DNA]</scope>
    <source>
        <strain evidence="2 4">NBRC 13120</strain>
    </source>
</reference>
<dbReference type="GO" id="GO:0016301">
    <property type="term" value="F:kinase activity"/>
    <property type="evidence" value="ECO:0007669"/>
    <property type="project" value="UniProtKB-KW"/>
</dbReference>
<keyword evidence="4" id="KW-1185">Reference proteome</keyword>
<proteinExistence type="predicted"/>
<dbReference type="PATRIC" id="fig|1600.4.peg.579"/>
<dbReference type="SUPFAM" id="SSF53067">
    <property type="entry name" value="Actin-like ATPase domain"/>
    <property type="match status" value="2"/>
</dbReference>
<dbReference type="Proteomes" id="UP000035709">
    <property type="component" value="Chromosome"/>
</dbReference>
<dbReference type="EMBL" id="CP044496">
    <property type="protein sequence ID" value="QFG51029.1"/>
    <property type="molecule type" value="Genomic_DNA"/>
</dbReference>
<dbReference type="OrthoDB" id="9772633at2"/>
<dbReference type="CDD" id="cd24007">
    <property type="entry name" value="ASKHA_NBD_eukNAGK-like"/>
    <property type="match status" value="1"/>
</dbReference>
<dbReference type="AlphaFoldDB" id="A0A0D6A2J0"/>
<evidence type="ECO:0000313" key="5">
    <source>
        <dbReference type="Proteomes" id="UP000325393"/>
    </source>
</evidence>
<evidence type="ECO:0000313" key="3">
    <source>
        <dbReference type="EMBL" id="QFG51029.1"/>
    </source>
</evidence>
<dbReference type="GeneID" id="78211962"/>
<gene>
    <name evidence="3" type="ORF">LA749_03070</name>
    <name evidence="2" type="ORF">LBAT_0567</name>
</gene>
<dbReference type="EMBL" id="AP014808">
    <property type="protein sequence ID" value="BAQ56956.1"/>
    <property type="molecule type" value="Genomic_DNA"/>
</dbReference>
<dbReference type="InterPro" id="IPR052519">
    <property type="entry name" value="Euk-type_GlcNAc_Kinase"/>
</dbReference>
<dbReference type="RefSeq" id="WP_054682032.1">
    <property type="nucleotide sequence ID" value="NZ_AP014808.1"/>
</dbReference>
<dbReference type="STRING" id="1600.LBAT_0567"/>
<protein>
    <submittedName>
        <fullName evidence="2">N-acetylglucosamine kinase</fullName>
    </submittedName>
</protein>
<sequence>MTLKYQIGVDAGGTHITAIAYDLKGEELDRSEAGPGQINTNYEAGINNIAKAINKLLNTIDGDCMRILCGISGLSVVGNAPVVAATISSKADNLPTRAVTDSLLALYNGLEGDDGGLVIAGTGSVFNGLQKGHLIAVGGYGNILGDEGSGYAIAVAALKSALLSWDKREKNGLIPMFTKLFNVEQMDECTGKFYKMKNADVAGLAVHVAKLADSGDKAATDVIKGQAHLLARDIIIGLDRYEDPKPMKVALTGSVLANNKMLRDAMEKEVQTKYPKASFPISNGENARGVVFDKSKDYRYFTNPND</sequence>
<dbReference type="InterPro" id="IPR043129">
    <property type="entry name" value="ATPase_NBD"/>
</dbReference>
<dbReference type="Proteomes" id="UP000325393">
    <property type="component" value="Chromosome"/>
</dbReference>